<keyword evidence="1" id="KW-0812">Transmembrane</keyword>
<sequence>MKSDIYRYSWLNMLEYAPSYYHKIISSSTSAPIFYLDLTGFREEIKGSLRLSEDKIEVASPQARYHVKRWVYRTVIKIPKGHWAGHLVIEVDGTSEHARDLLRRCSHIDPARKATPWRIIREKSRPGKLWIRSVLSFSLILLAYTSLIYSCLLDLLMMMKEGPKPRKTH</sequence>
<dbReference type="AlphaFoldDB" id="A0A0L6V6S6"/>
<comment type="caution">
    <text evidence="2">The sequence shown here is derived from an EMBL/GenBank/DDBJ whole genome shotgun (WGS) entry which is preliminary data.</text>
</comment>
<evidence type="ECO:0000313" key="2">
    <source>
        <dbReference type="EMBL" id="KNZ56458.1"/>
    </source>
</evidence>
<dbReference type="STRING" id="27349.A0A0L6V6S6"/>
<dbReference type="OrthoDB" id="3365519at2759"/>
<dbReference type="EMBL" id="LAVV01007281">
    <property type="protein sequence ID" value="KNZ56458.1"/>
    <property type="molecule type" value="Genomic_DNA"/>
</dbReference>
<keyword evidence="3" id="KW-1185">Reference proteome</keyword>
<keyword evidence="1" id="KW-0472">Membrane</keyword>
<evidence type="ECO:0000256" key="1">
    <source>
        <dbReference type="SAM" id="Phobius"/>
    </source>
</evidence>
<keyword evidence="1" id="KW-1133">Transmembrane helix</keyword>
<accession>A0A0L6V6S6</accession>
<feature type="transmembrane region" description="Helical" evidence="1">
    <location>
        <begin position="129"/>
        <end position="149"/>
    </location>
</feature>
<gene>
    <name evidence="2" type="ORF">VP01_23g6</name>
</gene>
<reference evidence="2 3" key="1">
    <citation type="submission" date="2015-08" db="EMBL/GenBank/DDBJ databases">
        <title>Next Generation Sequencing and Analysis of the Genome of Puccinia sorghi L Schw, the Causal Agent of Maize Common Rust.</title>
        <authorList>
            <person name="Rochi L."/>
            <person name="Burguener G."/>
            <person name="Darino M."/>
            <person name="Turjanski A."/>
            <person name="Kreff E."/>
            <person name="Dieguez M.J."/>
            <person name="Sacco F."/>
        </authorList>
    </citation>
    <scope>NUCLEOTIDE SEQUENCE [LARGE SCALE GENOMIC DNA]</scope>
    <source>
        <strain evidence="2 3">RO10H11247</strain>
    </source>
</reference>
<dbReference type="Proteomes" id="UP000037035">
    <property type="component" value="Unassembled WGS sequence"/>
</dbReference>
<evidence type="ECO:0000313" key="3">
    <source>
        <dbReference type="Proteomes" id="UP000037035"/>
    </source>
</evidence>
<proteinExistence type="predicted"/>
<protein>
    <submittedName>
        <fullName evidence="2">Uncharacterized protein</fullName>
    </submittedName>
</protein>
<organism evidence="2 3">
    <name type="scientific">Puccinia sorghi</name>
    <dbReference type="NCBI Taxonomy" id="27349"/>
    <lineage>
        <taxon>Eukaryota</taxon>
        <taxon>Fungi</taxon>
        <taxon>Dikarya</taxon>
        <taxon>Basidiomycota</taxon>
        <taxon>Pucciniomycotina</taxon>
        <taxon>Pucciniomycetes</taxon>
        <taxon>Pucciniales</taxon>
        <taxon>Pucciniaceae</taxon>
        <taxon>Puccinia</taxon>
    </lineage>
</organism>
<name>A0A0L6V6S6_9BASI</name>
<dbReference type="VEuPathDB" id="FungiDB:VP01_23g6"/>